<sequence>MTGGWVYIMTNRAYGVLYIGVTSSLPHRTMQQHRDGTGSDFCRRYGLDRLVYAERHATIIDAIAREKAMKAWKREWKVRLIEGINPQWADLFDTLHLD</sequence>
<protein>
    <submittedName>
        <fullName evidence="3">GIY-YIG nuclease family protein</fullName>
    </submittedName>
</protein>
<dbReference type="PANTHER" id="PTHR34477">
    <property type="entry name" value="UPF0213 PROTEIN YHBQ"/>
    <property type="match status" value="1"/>
</dbReference>
<name>A0A6P1GIF7_SPHYA</name>
<dbReference type="PANTHER" id="PTHR34477:SF5">
    <property type="entry name" value="BSL5627 PROTEIN"/>
    <property type="match status" value="1"/>
</dbReference>
<dbReference type="InterPro" id="IPR035901">
    <property type="entry name" value="GIY-YIG_endonuc_sf"/>
</dbReference>
<dbReference type="CDD" id="cd10448">
    <property type="entry name" value="GIY-YIG_unchar_3"/>
    <property type="match status" value="1"/>
</dbReference>
<evidence type="ECO:0000259" key="2">
    <source>
        <dbReference type="PROSITE" id="PS50164"/>
    </source>
</evidence>
<dbReference type="SUPFAM" id="SSF82771">
    <property type="entry name" value="GIY-YIG endonuclease"/>
    <property type="match status" value="1"/>
</dbReference>
<dbReference type="InterPro" id="IPR050190">
    <property type="entry name" value="UPF0213_domain"/>
</dbReference>
<organism evidence="3 4">
    <name type="scientific">Sphingobium yanoikuyae</name>
    <name type="common">Sphingomonas yanoikuyae</name>
    <dbReference type="NCBI Taxonomy" id="13690"/>
    <lineage>
        <taxon>Bacteria</taxon>
        <taxon>Pseudomonadati</taxon>
        <taxon>Pseudomonadota</taxon>
        <taxon>Alphaproteobacteria</taxon>
        <taxon>Sphingomonadales</taxon>
        <taxon>Sphingomonadaceae</taxon>
        <taxon>Sphingobium</taxon>
    </lineage>
</organism>
<accession>A0A6P1GIF7</accession>
<evidence type="ECO:0000313" key="3">
    <source>
        <dbReference type="EMBL" id="QHD68180.1"/>
    </source>
</evidence>
<dbReference type="AlphaFoldDB" id="A0A6P1GIF7"/>
<dbReference type="RefSeq" id="WP_159366888.1">
    <property type="nucleotide sequence ID" value="NZ_CP047218.1"/>
</dbReference>
<comment type="similarity">
    <text evidence="1">Belongs to the UPF0213 family.</text>
</comment>
<dbReference type="PROSITE" id="PS50164">
    <property type="entry name" value="GIY_YIG"/>
    <property type="match status" value="1"/>
</dbReference>
<dbReference type="EMBL" id="CP047218">
    <property type="protein sequence ID" value="QHD68180.1"/>
    <property type="molecule type" value="Genomic_DNA"/>
</dbReference>
<dbReference type="InterPro" id="IPR000305">
    <property type="entry name" value="GIY-YIG_endonuc"/>
</dbReference>
<reference evidence="3 4" key="1">
    <citation type="submission" date="2019-12" db="EMBL/GenBank/DDBJ databases">
        <title>Functional and genomic insights into the Sphingobium yanoikuyae YC-JY1, a bacterium efficiently degrading bisphenol A.</title>
        <authorList>
            <person name="Jia Y."/>
            <person name="Li X."/>
            <person name="Wang J."/>
            <person name="Eltoukhy A."/>
            <person name="Lamraoui I."/>
            <person name="Yan Y."/>
        </authorList>
    </citation>
    <scope>NUCLEOTIDE SEQUENCE [LARGE SCALE GENOMIC DNA]</scope>
    <source>
        <strain evidence="3 4">YC-JY1</strain>
    </source>
</reference>
<feature type="domain" description="GIY-YIG" evidence="2">
    <location>
        <begin position="2"/>
        <end position="79"/>
    </location>
</feature>
<evidence type="ECO:0000256" key="1">
    <source>
        <dbReference type="ARBA" id="ARBA00007435"/>
    </source>
</evidence>
<dbReference type="Gene3D" id="3.40.1440.10">
    <property type="entry name" value="GIY-YIG endonuclease"/>
    <property type="match status" value="1"/>
</dbReference>
<dbReference type="Proteomes" id="UP000464086">
    <property type="component" value="Chromosome"/>
</dbReference>
<proteinExistence type="inferred from homology"/>
<gene>
    <name evidence="3" type="ORF">GS397_14750</name>
</gene>
<evidence type="ECO:0000313" key="4">
    <source>
        <dbReference type="Proteomes" id="UP000464086"/>
    </source>
</evidence>
<dbReference type="Pfam" id="PF01541">
    <property type="entry name" value="GIY-YIG"/>
    <property type="match status" value="1"/>
</dbReference>